<sequence>MATCLNTLVFLLAGGLILSALVPSSADFLTDEFHKWMKDHGVNYGNEAEELKRFGIFKANYLFINESNYNPKVEFKLGLNKYADLTNEEFLAKFTGYTPRTTNPATTPFRYADVTAPSSIDWRSQGAVTDVKDQGQCGSCWAFGAVATIEGITKIKKGYLPSLSEQELVDCVTDCYGCNGGYQDSAFQWVINNKGITSEADYPYTAQDGTCDASKKYHYAASITGYEDVPSGNETALMNAVANQPVTVSIEASGLSFQFYSSGIYRGPCGLNLDHAVTAVGYGGDGPFGKYWIVKNSWGTSWGEQGYIRMWKDSGLPSGLCGIALESSYPVAN</sequence>
<dbReference type="PANTHER" id="PTHR12411">
    <property type="entry name" value="CYSTEINE PROTEASE FAMILY C1-RELATED"/>
    <property type="match status" value="1"/>
</dbReference>
<comment type="caution">
    <text evidence="10">The sequence shown here is derived from an EMBL/GenBank/DDBJ whole genome shotgun (WGS) entry which is preliminary data.</text>
</comment>
<dbReference type="GO" id="GO:0008234">
    <property type="term" value="F:cysteine-type peptidase activity"/>
    <property type="evidence" value="ECO:0007669"/>
    <property type="project" value="UniProtKB-KW"/>
</dbReference>
<dbReference type="InterPro" id="IPR038765">
    <property type="entry name" value="Papain-like_cys_pep_sf"/>
</dbReference>
<feature type="domain" description="Cathepsin propeptide inhibitor" evidence="9">
    <location>
        <begin position="33"/>
        <end position="90"/>
    </location>
</feature>
<keyword evidence="2" id="KW-0645">Protease</keyword>
<keyword evidence="11" id="KW-1185">Reference proteome</keyword>
<dbReference type="InterPro" id="IPR025660">
    <property type="entry name" value="Pept_his_AS"/>
</dbReference>
<evidence type="ECO:0000256" key="3">
    <source>
        <dbReference type="ARBA" id="ARBA00022729"/>
    </source>
</evidence>
<feature type="chain" id="PRO_5042261159" evidence="7">
    <location>
        <begin position="27"/>
        <end position="333"/>
    </location>
</feature>
<protein>
    <submittedName>
        <fullName evidence="10">Uncharacterized protein</fullName>
    </submittedName>
</protein>
<evidence type="ECO:0000256" key="6">
    <source>
        <dbReference type="ARBA" id="ARBA00023157"/>
    </source>
</evidence>
<dbReference type="InterPro" id="IPR013128">
    <property type="entry name" value="Peptidase_C1A"/>
</dbReference>
<evidence type="ECO:0000256" key="4">
    <source>
        <dbReference type="ARBA" id="ARBA00022801"/>
    </source>
</evidence>
<dbReference type="Pfam" id="PF00112">
    <property type="entry name" value="Peptidase_C1"/>
    <property type="match status" value="1"/>
</dbReference>
<dbReference type="SUPFAM" id="SSF54001">
    <property type="entry name" value="Cysteine proteinases"/>
    <property type="match status" value="1"/>
</dbReference>
<keyword evidence="4" id="KW-0378">Hydrolase</keyword>
<gene>
    <name evidence="10" type="ORF">LUZ61_014878</name>
</gene>
<dbReference type="GO" id="GO:0006508">
    <property type="term" value="P:proteolysis"/>
    <property type="evidence" value="ECO:0007669"/>
    <property type="project" value="UniProtKB-KW"/>
</dbReference>
<dbReference type="InterPro" id="IPR013201">
    <property type="entry name" value="Prot_inhib_I29"/>
</dbReference>
<organism evidence="10 11">
    <name type="scientific">Rhynchospora tenuis</name>
    <dbReference type="NCBI Taxonomy" id="198213"/>
    <lineage>
        <taxon>Eukaryota</taxon>
        <taxon>Viridiplantae</taxon>
        <taxon>Streptophyta</taxon>
        <taxon>Embryophyta</taxon>
        <taxon>Tracheophyta</taxon>
        <taxon>Spermatophyta</taxon>
        <taxon>Magnoliopsida</taxon>
        <taxon>Liliopsida</taxon>
        <taxon>Poales</taxon>
        <taxon>Cyperaceae</taxon>
        <taxon>Cyperoideae</taxon>
        <taxon>Rhynchosporeae</taxon>
        <taxon>Rhynchospora</taxon>
    </lineage>
</organism>
<accession>A0AAD5WC43</accession>
<comment type="similarity">
    <text evidence="1">Belongs to the peptidase C1 family.</text>
</comment>
<dbReference type="SMART" id="SM00848">
    <property type="entry name" value="Inhibitor_I29"/>
    <property type="match status" value="1"/>
</dbReference>
<dbReference type="InterPro" id="IPR039417">
    <property type="entry name" value="Peptidase_C1A_papain-like"/>
</dbReference>
<dbReference type="InterPro" id="IPR025661">
    <property type="entry name" value="Pept_asp_AS"/>
</dbReference>
<dbReference type="Proteomes" id="UP001210211">
    <property type="component" value="Unassembled WGS sequence"/>
</dbReference>
<dbReference type="PROSITE" id="PS00139">
    <property type="entry name" value="THIOL_PROTEASE_CYS"/>
    <property type="match status" value="1"/>
</dbReference>
<dbReference type="PROSITE" id="PS00640">
    <property type="entry name" value="THIOL_PROTEASE_ASN"/>
    <property type="match status" value="1"/>
</dbReference>
<keyword evidence="5" id="KW-0788">Thiol protease</keyword>
<dbReference type="InterPro" id="IPR000668">
    <property type="entry name" value="Peptidase_C1A_C"/>
</dbReference>
<evidence type="ECO:0000259" key="9">
    <source>
        <dbReference type="SMART" id="SM00848"/>
    </source>
</evidence>
<feature type="domain" description="Peptidase C1A papain C-terminal" evidence="8">
    <location>
        <begin position="116"/>
        <end position="331"/>
    </location>
</feature>
<evidence type="ECO:0000256" key="7">
    <source>
        <dbReference type="SAM" id="SignalP"/>
    </source>
</evidence>
<dbReference type="SMART" id="SM00645">
    <property type="entry name" value="Pept_C1"/>
    <property type="match status" value="1"/>
</dbReference>
<evidence type="ECO:0000256" key="1">
    <source>
        <dbReference type="ARBA" id="ARBA00008455"/>
    </source>
</evidence>
<feature type="signal peptide" evidence="7">
    <location>
        <begin position="1"/>
        <end position="26"/>
    </location>
</feature>
<dbReference type="Gene3D" id="3.90.70.10">
    <property type="entry name" value="Cysteine proteinases"/>
    <property type="match status" value="1"/>
</dbReference>
<evidence type="ECO:0000256" key="5">
    <source>
        <dbReference type="ARBA" id="ARBA00022807"/>
    </source>
</evidence>
<proteinExistence type="inferred from homology"/>
<evidence type="ECO:0000313" key="10">
    <source>
        <dbReference type="EMBL" id="KAJ3685714.1"/>
    </source>
</evidence>
<dbReference type="FunFam" id="3.90.70.10:FF:000067">
    <property type="entry name" value="Senescence-specific cysteine protease"/>
    <property type="match status" value="1"/>
</dbReference>
<keyword evidence="6" id="KW-1015">Disulfide bond</keyword>
<dbReference type="CDD" id="cd02248">
    <property type="entry name" value="Peptidase_C1A"/>
    <property type="match status" value="1"/>
</dbReference>
<evidence type="ECO:0000313" key="11">
    <source>
        <dbReference type="Proteomes" id="UP001210211"/>
    </source>
</evidence>
<evidence type="ECO:0000259" key="8">
    <source>
        <dbReference type="SMART" id="SM00645"/>
    </source>
</evidence>
<dbReference type="AlphaFoldDB" id="A0AAD5WC43"/>
<reference evidence="10 11" key="1">
    <citation type="journal article" date="2022" name="Cell">
        <title>Repeat-based holocentromeres influence genome architecture and karyotype evolution.</title>
        <authorList>
            <person name="Hofstatter P.G."/>
            <person name="Thangavel G."/>
            <person name="Lux T."/>
            <person name="Neumann P."/>
            <person name="Vondrak T."/>
            <person name="Novak P."/>
            <person name="Zhang M."/>
            <person name="Costa L."/>
            <person name="Castellani M."/>
            <person name="Scott A."/>
            <person name="Toegelov H."/>
            <person name="Fuchs J."/>
            <person name="Mata-Sucre Y."/>
            <person name="Dias Y."/>
            <person name="Vanzela A.L.L."/>
            <person name="Huettel B."/>
            <person name="Almeida C.C.S."/>
            <person name="Simkova H."/>
            <person name="Souza G."/>
            <person name="Pedrosa-Harand A."/>
            <person name="Macas J."/>
            <person name="Mayer K.F.X."/>
            <person name="Houben A."/>
            <person name="Marques A."/>
        </authorList>
    </citation>
    <scope>NUCLEOTIDE SEQUENCE [LARGE SCALE GENOMIC DNA]</scope>
    <source>
        <strain evidence="10">RhyTen1mFocal</strain>
    </source>
</reference>
<dbReference type="EMBL" id="JAMRDG010000002">
    <property type="protein sequence ID" value="KAJ3685714.1"/>
    <property type="molecule type" value="Genomic_DNA"/>
</dbReference>
<name>A0AAD5WC43_9POAL</name>
<dbReference type="Pfam" id="PF08246">
    <property type="entry name" value="Inhibitor_I29"/>
    <property type="match status" value="1"/>
</dbReference>
<dbReference type="PROSITE" id="PS00639">
    <property type="entry name" value="THIOL_PROTEASE_HIS"/>
    <property type="match status" value="1"/>
</dbReference>
<keyword evidence="3 7" id="KW-0732">Signal</keyword>
<dbReference type="PRINTS" id="PR00705">
    <property type="entry name" value="PAPAIN"/>
</dbReference>
<evidence type="ECO:0000256" key="2">
    <source>
        <dbReference type="ARBA" id="ARBA00022670"/>
    </source>
</evidence>
<dbReference type="InterPro" id="IPR000169">
    <property type="entry name" value="Pept_cys_AS"/>
</dbReference>